<dbReference type="InterPro" id="IPR029063">
    <property type="entry name" value="SAM-dependent_MTases_sf"/>
</dbReference>
<name>A0A1T5M0T1_9BACT</name>
<organism evidence="2 3">
    <name type="scientific">Ohtaekwangia koreensis</name>
    <dbReference type="NCBI Taxonomy" id="688867"/>
    <lineage>
        <taxon>Bacteria</taxon>
        <taxon>Pseudomonadati</taxon>
        <taxon>Bacteroidota</taxon>
        <taxon>Cytophagia</taxon>
        <taxon>Cytophagales</taxon>
        <taxon>Fulvivirgaceae</taxon>
        <taxon>Ohtaekwangia</taxon>
    </lineage>
</organism>
<feature type="transmembrane region" description="Helical" evidence="1">
    <location>
        <begin position="168"/>
        <end position="187"/>
    </location>
</feature>
<gene>
    <name evidence="2" type="ORF">SAMN05660236_3947</name>
</gene>
<dbReference type="STRING" id="688867.SAMN05660236_3947"/>
<feature type="transmembrane region" description="Helical" evidence="1">
    <location>
        <begin position="193"/>
        <end position="211"/>
    </location>
</feature>
<dbReference type="AlphaFoldDB" id="A0A1T5M0T1"/>
<keyword evidence="1" id="KW-0472">Membrane</keyword>
<evidence type="ECO:0000313" key="3">
    <source>
        <dbReference type="Proteomes" id="UP000190961"/>
    </source>
</evidence>
<evidence type="ECO:0000256" key="1">
    <source>
        <dbReference type="SAM" id="Phobius"/>
    </source>
</evidence>
<reference evidence="2 3" key="1">
    <citation type="submission" date="2017-02" db="EMBL/GenBank/DDBJ databases">
        <authorList>
            <person name="Peterson S.W."/>
        </authorList>
    </citation>
    <scope>NUCLEOTIDE SEQUENCE [LARGE SCALE GENOMIC DNA]</scope>
    <source>
        <strain evidence="2 3">DSM 25262</strain>
    </source>
</reference>
<accession>A0A1T5M0T1</accession>
<keyword evidence="3" id="KW-1185">Reference proteome</keyword>
<dbReference type="RefSeq" id="WP_245840658.1">
    <property type="nucleotide sequence ID" value="NZ_FUZU01000003.1"/>
</dbReference>
<dbReference type="EMBL" id="FUZU01000003">
    <property type="protein sequence ID" value="SKC81428.1"/>
    <property type="molecule type" value="Genomic_DNA"/>
</dbReference>
<sequence>MKMKRIHLFEFEDLSWFPNSMRASLTRLLTVMHNLLNTQKDVAKLILRLFDHSAPTSIIDLCSGSGGPMPGVATLLKNHYSIKNLTLTLTDLYPDKNLAGKLNNNDIIYLPAPVDATDVPVTLQGIRTMICSFHHMKPDTARNILENAKDSKQPICIFEISNNSFPAFLWWIAIPFNFITAFFITPLAKGLTWQQILLTYILPVIPFTFAWDGAVSNARTYTLTDLDILLEGLYSNNYRWEKGTISGKSTKLYLLGFPIQAHEKVVD</sequence>
<dbReference type="Proteomes" id="UP000190961">
    <property type="component" value="Unassembled WGS sequence"/>
</dbReference>
<proteinExistence type="predicted"/>
<evidence type="ECO:0008006" key="4">
    <source>
        <dbReference type="Google" id="ProtNLM"/>
    </source>
</evidence>
<protein>
    <recommendedName>
        <fullName evidence="4">Methyltransferase domain-containing protein</fullName>
    </recommendedName>
</protein>
<dbReference type="SUPFAM" id="SSF53335">
    <property type="entry name" value="S-adenosyl-L-methionine-dependent methyltransferases"/>
    <property type="match status" value="1"/>
</dbReference>
<evidence type="ECO:0000313" key="2">
    <source>
        <dbReference type="EMBL" id="SKC81428.1"/>
    </source>
</evidence>
<keyword evidence="1" id="KW-0812">Transmembrane</keyword>
<keyword evidence="1" id="KW-1133">Transmembrane helix</keyword>